<organism evidence="3 4">
    <name type="scientific">Natronincola peptidivorans</name>
    <dbReference type="NCBI Taxonomy" id="426128"/>
    <lineage>
        <taxon>Bacteria</taxon>
        <taxon>Bacillati</taxon>
        <taxon>Bacillota</taxon>
        <taxon>Clostridia</taxon>
        <taxon>Peptostreptococcales</taxon>
        <taxon>Natronincolaceae</taxon>
        <taxon>Natronincola</taxon>
    </lineage>
</organism>
<evidence type="ECO:0000313" key="4">
    <source>
        <dbReference type="Proteomes" id="UP000199568"/>
    </source>
</evidence>
<sequence length="236" mass="26744">MKFPKSNFKHPKPIPKANKINESDETKREYLQLYLSEDLGFNRKHIETTFEDCGDIIYRKAILYKDEESTDVLLIYANNLVNIQEINESIIKPINLYGISNKEKSMERKVTIDVMEKIISAHTIGRVNSFQEIVAAVLSGDTILLIEDTDVGLLLSTAEGNDRSVQESPVENLIRGPRDSFIENVHTNIGLIRQKIKSAALKTKYLTIGSESQTVVSVIYMDNIVNKQALEVLMKN</sequence>
<dbReference type="STRING" id="426128.SAMN05660297_01001"/>
<dbReference type="Proteomes" id="UP000199568">
    <property type="component" value="Unassembled WGS sequence"/>
</dbReference>
<dbReference type="Pfam" id="PF03323">
    <property type="entry name" value="GerA"/>
    <property type="match status" value="1"/>
</dbReference>
<reference evidence="3 4" key="1">
    <citation type="submission" date="2016-10" db="EMBL/GenBank/DDBJ databases">
        <authorList>
            <person name="de Groot N.N."/>
        </authorList>
    </citation>
    <scope>NUCLEOTIDE SEQUENCE [LARGE SCALE GENOMIC DNA]</scope>
    <source>
        <strain evidence="3 4">DSM 18979</strain>
    </source>
</reference>
<dbReference type="GO" id="GO:0009847">
    <property type="term" value="P:spore germination"/>
    <property type="evidence" value="ECO:0007669"/>
    <property type="project" value="InterPro"/>
</dbReference>
<keyword evidence="1" id="KW-0472">Membrane</keyword>
<evidence type="ECO:0000313" key="3">
    <source>
        <dbReference type="EMBL" id="SES95661.1"/>
    </source>
</evidence>
<dbReference type="EMBL" id="FOHU01000003">
    <property type="protein sequence ID" value="SES95661.1"/>
    <property type="molecule type" value="Genomic_DNA"/>
</dbReference>
<dbReference type="GO" id="GO:0016020">
    <property type="term" value="C:membrane"/>
    <property type="evidence" value="ECO:0007669"/>
    <property type="project" value="InterPro"/>
</dbReference>
<dbReference type="RefSeq" id="WP_170834686.1">
    <property type="nucleotide sequence ID" value="NZ_FOHU01000003.1"/>
</dbReference>
<gene>
    <name evidence="3" type="ORF">SAMN05660297_01001</name>
</gene>
<evidence type="ECO:0000256" key="1">
    <source>
        <dbReference type="ARBA" id="ARBA00023136"/>
    </source>
</evidence>
<dbReference type="InterPro" id="IPR004995">
    <property type="entry name" value="Spore_Ger"/>
</dbReference>
<protein>
    <submittedName>
        <fullName evidence="3">GerA spore germination protein</fullName>
    </submittedName>
</protein>
<feature type="region of interest" description="Disordered" evidence="2">
    <location>
        <begin position="1"/>
        <end position="21"/>
    </location>
</feature>
<dbReference type="AlphaFoldDB" id="A0A1I0AMT6"/>
<name>A0A1I0AMT6_9FIRM</name>
<keyword evidence="4" id="KW-1185">Reference proteome</keyword>
<proteinExistence type="predicted"/>
<evidence type="ECO:0000256" key="2">
    <source>
        <dbReference type="SAM" id="MobiDB-lite"/>
    </source>
</evidence>
<accession>A0A1I0AMT6</accession>